<keyword evidence="3" id="KW-0203">Cytokinin biosynthesis</keyword>
<sequence length="185" mass="19806">MRLKTLCVFCASASGARVEYQQDAEALGIELARRGIGLVYGGASVGLMGVVANATLQNGGRCIGVIPHVLVDKEVSHIGLTELHVVDTMHTRKALMGEKSDAFLILPGGYGTMEELFEVLTWQTLRLHAKPTVLLNTAGFYDRLLQFLDHCVEEGVLKPAARANLMVATTVDDALSQIEAALATG</sequence>
<comment type="similarity">
    <text evidence="2 3">Belongs to the LOG family.</text>
</comment>
<evidence type="ECO:0000256" key="3">
    <source>
        <dbReference type="RuleBase" id="RU363015"/>
    </source>
</evidence>
<dbReference type="AlphaFoldDB" id="A0A1G7LU42"/>
<dbReference type="EC" id="3.2.2.n1" evidence="3"/>
<dbReference type="GO" id="GO:0009691">
    <property type="term" value="P:cytokinin biosynthetic process"/>
    <property type="evidence" value="ECO:0007669"/>
    <property type="project" value="UniProtKB-UniRule"/>
</dbReference>
<dbReference type="InterPro" id="IPR031100">
    <property type="entry name" value="LOG_fam"/>
</dbReference>
<evidence type="ECO:0000256" key="1">
    <source>
        <dbReference type="ARBA" id="ARBA00000274"/>
    </source>
</evidence>
<dbReference type="InterPro" id="IPR005269">
    <property type="entry name" value="LOG"/>
</dbReference>
<dbReference type="PANTHER" id="PTHR31223">
    <property type="entry name" value="LOG FAMILY PROTEIN YJL055W"/>
    <property type="match status" value="1"/>
</dbReference>
<evidence type="ECO:0000313" key="4">
    <source>
        <dbReference type="EMBL" id="SDF52963.1"/>
    </source>
</evidence>
<dbReference type="RefSeq" id="WP_083345539.1">
    <property type="nucleotide sequence ID" value="NZ_LT629690.1"/>
</dbReference>
<evidence type="ECO:0000256" key="2">
    <source>
        <dbReference type="ARBA" id="ARBA00006763"/>
    </source>
</evidence>
<dbReference type="NCBIfam" id="TIGR00730">
    <property type="entry name" value="Rossman fold protein, TIGR00730 family"/>
    <property type="match status" value="1"/>
</dbReference>
<gene>
    <name evidence="4" type="ORF">SAMN05444167_2628</name>
</gene>
<accession>A0A1G7LU42</accession>
<dbReference type="Proteomes" id="UP000182427">
    <property type="component" value="Chromosome I"/>
</dbReference>
<dbReference type="SUPFAM" id="SSF102405">
    <property type="entry name" value="MCP/YpsA-like"/>
    <property type="match status" value="1"/>
</dbReference>
<dbReference type="GO" id="GO:0005829">
    <property type="term" value="C:cytosol"/>
    <property type="evidence" value="ECO:0007669"/>
    <property type="project" value="TreeGrafter"/>
</dbReference>
<dbReference type="EMBL" id="LT629690">
    <property type="protein sequence ID" value="SDF52963.1"/>
    <property type="molecule type" value="Genomic_DNA"/>
</dbReference>
<keyword evidence="3" id="KW-0378">Hydrolase</keyword>
<dbReference type="OrthoDB" id="9801098at2"/>
<dbReference type="Pfam" id="PF03641">
    <property type="entry name" value="Lysine_decarbox"/>
    <property type="match status" value="1"/>
</dbReference>
<protein>
    <recommendedName>
        <fullName evidence="3">Cytokinin riboside 5'-monophosphate phosphoribohydrolase</fullName>
        <ecNumber evidence="3">3.2.2.n1</ecNumber>
    </recommendedName>
</protein>
<organism evidence="4 5">
    <name type="scientific">Terriglobus roseus</name>
    <dbReference type="NCBI Taxonomy" id="392734"/>
    <lineage>
        <taxon>Bacteria</taxon>
        <taxon>Pseudomonadati</taxon>
        <taxon>Acidobacteriota</taxon>
        <taxon>Terriglobia</taxon>
        <taxon>Terriglobales</taxon>
        <taxon>Acidobacteriaceae</taxon>
        <taxon>Terriglobus</taxon>
    </lineage>
</organism>
<dbReference type="Gene3D" id="3.40.50.450">
    <property type="match status" value="1"/>
</dbReference>
<name>A0A1G7LU42_9BACT</name>
<reference evidence="4 5" key="1">
    <citation type="submission" date="2016-10" db="EMBL/GenBank/DDBJ databases">
        <authorList>
            <person name="de Groot N.N."/>
        </authorList>
    </citation>
    <scope>NUCLEOTIDE SEQUENCE [LARGE SCALE GENOMIC DNA]</scope>
    <source>
        <strain evidence="4 5">GAS232</strain>
    </source>
</reference>
<dbReference type="PANTHER" id="PTHR31223:SF70">
    <property type="entry name" value="LOG FAMILY PROTEIN YJL055W"/>
    <property type="match status" value="1"/>
</dbReference>
<dbReference type="GO" id="GO:0008714">
    <property type="term" value="F:AMP nucleosidase activity"/>
    <property type="evidence" value="ECO:0007669"/>
    <property type="project" value="UniProtKB-EC"/>
</dbReference>
<comment type="catalytic activity">
    <reaction evidence="1">
        <text>AMP + H2O = D-ribose 5-phosphate + adenine</text>
        <dbReference type="Rhea" id="RHEA:20129"/>
        <dbReference type="ChEBI" id="CHEBI:15377"/>
        <dbReference type="ChEBI" id="CHEBI:16708"/>
        <dbReference type="ChEBI" id="CHEBI:78346"/>
        <dbReference type="ChEBI" id="CHEBI:456215"/>
        <dbReference type="EC" id="3.2.2.4"/>
    </reaction>
</comment>
<proteinExistence type="inferred from homology"/>
<keyword evidence="5" id="KW-1185">Reference proteome</keyword>
<evidence type="ECO:0000313" key="5">
    <source>
        <dbReference type="Proteomes" id="UP000182427"/>
    </source>
</evidence>